<dbReference type="Gene3D" id="3.30.70.20">
    <property type="match status" value="1"/>
</dbReference>
<dbReference type="AlphaFoldDB" id="A0A3B0Y207"/>
<dbReference type="GO" id="GO:0046872">
    <property type="term" value="F:metal ion binding"/>
    <property type="evidence" value="ECO:0007669"/>
    <property type="project" value="UniProtKB-KW"/>
</dbReference>
<dbReference type="InterPro" id="IPR014116">
    <property type="entry name" value="Cyt_c_oxidase_cbb3_FixG"/>
</dbReference>
<evidence type="ECO:0000256" key="2">
    <source>
        <dbReference type="ARBA" id="ARBA00022485"/>
    </source>
</evidence>
<dbReference type="Pfam" id="PF11614">
    <property type="entry name" value="FixG_C"/>
    <property type="match status" value="1"/>
</dbReference>
<accession>A0A3B0Y207</accession>
<evidence type="ECO:0000313" key="9">
    <source>
        <dbReference type="EMBL" id="VAW70920.1"/>
    </source>
</evidence>
<gene>
    <name evidence="9" type="ORF">MNBD_GAMMA09-3915</name>
</gene>
<organism evidence="9">
    <name type="scientific">hydrothermal vent metagenome</name>
    <dbReference type="NCBI Taxonomy" id="652676"/>
    <lineage>
        <taxon>unclassified sequences</taxon>
        <taxon>metagenomes</taxon>
        <taxon>ecological metagenomes</taxon>
    </lineage>
</organism>
<feature type="transmembrane region" description="Helical" evidence="7">
    <location>
        <begin position="167"/>
        <end position="185"/>
    </location>
</feature>
<dbReference type="Pfam" id="PF13746">
    <property type="entry name" value="Fer4_18"/>
    <property type="match status" value="1"/>
</dbReference>
<reference evidence="9" key="1">
    <citation type="submission" date="2018-06" db="EMBL/GenBank/DDBJ databases">
        <authorList>
            <person name="Zhirakovskaya E."/>
        </authorList>
    </citation>
    <scope>NUCLEOTIDE SEQUENCE</scope>
</reference>
<dbReference type="InterPro" id="IPR017896">
    <property type="entry name" value="4Fe4S_Fe-S-bd"/>
</dbReference>
<feature type="domain" description="4Fe-4S ferredoxin-type" evidence="8">
    <location>
        <begin position="262"/>
        <end position="291"/>
    </location>
</feature>
<dbReference type="GO" id="GO:0051539">
    <property type="term" value="F:4 iron, 4 sulfur cluster binding"/>
    <property type="evidence" value="ECO:0007669"/>
    <property type="project" value="UniProtKB-KW"/>
</dbReference>
<feature type="transmembrane region" description="Helical" evidence="7">
    <location>
        <begin position="47"/>
        <end position="64"/>
    </location>
</feature>
<evidence type="ECO:0000256" key="5">
    <source>
        <dbReference type="ARBA" id="ARBA00023004"/>
    </source>
</evidence>
<name>A0A3B0Y207_9ZZZZ</name>
<dbReference type="SUPFAM" id="SSF54862">
    <property type="entry name" value="4Fe-4S ferredoxins"/>
    <property type="match status" value="1"/>
</dbReference>
<dbReference type="PANTHER" id="PTHR30176">
    <property type="entry name" value="FERREDOXIN-TYPE PROTEIN NAPH"/>
    <property type="match status" value="1"/>
</dbReference>
<dbReference type="Gene3D" id="2.60.40.10">
    <property type="entry name" value="Immunoglobulins"/>
    <property type="match status" value="1"/>
</dbReference>
<dbReference type="EMBL" id="UOFI01000211">
    <property type="protein sequence ID" value="VAW70920.1"/>
    <property type="molecule type" value="Genomic_DNA"/>
</dbReference>
<dbReference type="PROSITE" id="PS51379">
    <property type="entry name" value="4FE4S_FER_2"/>
    <property type="match status" value="1"/>
</dbReference>
<dbReference type="InterPro" id="IPR013783">
    <property type="entry name" value="Ig-like_fold"/>
</dbReference>
<dbReference type="PROSITE" id="PS00198">
    <property type="entry name" value="4FE4S_FER_1"/>
    <property type="match status" value="1"/>
</dbReference>
<keyword evidence="3" id="KW-0479">Metal-binding</keyword>
<proteinExistence type="predicted"/>
<keyword evidence="2" id="KW-0004">4Fe-4S</keyword>
<evidence type="ECO:0000259" key="8">
    <source>
        <dbReference type="PROSITE" id="PS51379"/>
    </source>
</evidence>
<feature type="transmembrane region" description="Helical" evidence="7">
    <location>
        <begin position="342"/>
        <end position="360"/>
    </location>
</feature>
<keyword evidence="4" id="KW-0249">Electron transport</keyword>
<keyword evidence="7" id="KW-0472">Membrane</keyword>
<feature type="transmembrane region" description="Helical" evidence="7">
    <location>
        <begin position="93"/>
        <end position="114"/>
    </location>
</feature>
<dbReference type="InterPro" id="IPR032879">
    <property type="entry name" value="FixG_C"/>
</dbReference>
<evidence type="ECO:0000256" key="3">
    <source>
        <dbReference type="ARBA" id="ARBA00022723"/>
    </source>
</evidence>
<dbReference type="InterPro" id="IPR017900">
    <property type="entry name" value="4Fe4S_Fe_S_CS"/>
</dbReference>
<dbReference type="PANTHER" id="PTHR30176:SF3">
    <property type="entry name" value="FERREDOXIN-TYPE PROTEIN NAPH"/>
    <property type="match status" value="1"/>
</dbReference>
<sequence>MNQKTKAASANDEKSITELYEEAIHWHVNTGDEIIHAKRMGGKFRNLKWKAMMTWLVFFLGPYLRWDDSQAILLDIPNRKFQFFDITILPQDVWLLALILLFFAILLAAITSVAGRVFCGYFCFQTIWTDIFTLIEEKLEGSPAKRRKLDKAPWDFHKIRIKVIKHSLWIGIGLITGFSFTAWFTDVYQLAIDTLTFNAHITVYVILFTFTLGTYILAGFMREQTCFWLCPYARIQGVMYDTQTILPTYDIARGEPRGKLSKGNVIEGNGDCISCNQCVAVCPTGIDIRDGQQEGCITCGLCLDACDSVMDKIGRPRGLIRYDSMDGIKGGVLKPMHKRPRVLIYAGIVVFAVSGILYGLTHLGTYDLKVIHERQPLYVQMSNGSIQNKYELKILNKTANEMHVSVVISGAENIEIQGLREKMTLAPSKLTSFTVFLRIPRKSLKKERTPIYFTVESYQEFDDSVEYQSMFYGPRF</sequence>
<evidence type="ECO:0000256" key="6">
    <source>
        <dbReference type="ARBA" id="ARBA00023014"/>
    </source>
</evidence>
<dbReference type="NCBIfam" id="TIGR02745">
    <property type="entry name" value="ccoG_rdxA_fixG"/>
    <property type="match status" value="1"/>
</dbReference>
<dbReference type="GO" id="GO:0005886">
    <property type="term" value="C:plasma membrane"/>
    <property type="evidence" value="ECO:0007669"/>
    <property type="project" value="TreeGrafter"/>
</dbReference>
<evidence type="ECO:0000256" key="4">
    <source>
        <dbReference type="ARBA" id="ARBA00022982"/>
    </source>
</evidence>
<evidence type="ECO:0000256" key="1">
    <source>
        <dbReference type="ARBA" id="ARBA00022448"/>
    </source>
</evidence>
<dbReference type="InterPro" id="IPR051684">
    <property type="entry name" value="Electron_Trans/Redox"/>
</dbReference>
<keyword evidence="1" id="KW-0813">Transport</keyword>
<protein>
    <submittedName>
        <fullName evidence="9">Type cbb3 cytochrome oxidase biogenesis protein CcoG, involved in Cu oxidation</fullName>
    </submittedName>
</protein>
<keyword evidence="5" id="KW-0408">Iron</keyword>
<feature type="transmembrane region" description="Helical" evidence="7">
    <location>
        <begin position="197"/>
        <end position="218"/>
    </location>
</feature>
<evidence type="ECO:0000256" key="7">
    <source>
        <dbReference type="SAM" id="Phobius"/>
    </source>
</evidence>
<keyword evidence="7" id="KW-1133">Transmembrane helix</keyword>
<dbReference type="Pfam" id="PF12801">
    <property type="entry name" value="Fer4_5"/>
    <property type="match status" value="1"/>
</dbReference>
<keyword evidence="7" id="KW-0812">Transmembrane</keyword>
<keyword evidence="6" id="KW-0411">Iron-sulfur</keyword>